<keyword evidence="1" id="KW-0560">Oxidoreductase</keyword>
<evidence type="ECO:0000259" key="3">
    <source>
        <dbReference type="Pfam" id="PF08240"/>
    </source>
</evidence>
<dbReference type="Pfam" id="PF00107">
    <property type="entry name" value="ADH_zinc_N"/>
    <property type="match status" value="1"/>
</dbReference>
<evidence type="ECO:0000313" key="4">
    <source>
        <dbReference type="EMBL" id="GAA1827487.1"/>
    </source>
</evidence>
<dbReference type="InterPro" id="IPR036291">
    <property type="entry name" value="NAD(P)-bd_dom_sf"/>
</dbReference>
<gene>
    <name evidence="4" type="ORF">GCM10009836_01480</name>
</gene>
<keyword evidence="5" id="KW-1185">Reference proteome</keyword>
<feature type="domain" description="Alcohol dehydrogenase-like C-terminal" evidence="2">
    <location>
        <begin position="180"/>
        <end position="307"/>
    </location>
</feature>
<dbReference type="EMBL" id="BAAAQK010000001">
    <property type="protein sequence ID" value="GAA1827487.1"/>
    <property type="molecule type" value="Genomic_DNA"/>
</dbReference>
<name>A0ABN2MHV4_9PSEU</name>
<dbReference type="Gene3D" id="3.90.180.10">
    <property type="entry name" value="Medium-chain alcohol dehydrogenases, catalytic domain"/>
    <property type="match status" value="1"/>
</dbReference>
<dbReference type="Proteomes" id="UP001500449">
    <property type="component" value="Unassembled WGS sequence"/>
</dbReference>
<dbReference type="RefSeq" id="WP_344411521.1">
    <property type="nucleotide sequence ID" value="NZ_BAAAQK010000001.1"/>
</dbReference>
<dbReference type="SUPFAM" id="SSF50129">
    <property type="entry name" value="GroES-like"/>
    <property type="match status" value="1"/>
</dbReference>
<dbReference type="PANTHER" id="PTHR43189">
    <property type="entry name" value="ZINC-TYPE ALCOHOL DEHYDROGENASE-LIKE PROTEIN C1198.01-RELATED"/>
    <property type="match status" value="1"/>
</dbReference>
<comment type="caution">
    <text evidence="4">The sequence shown here is derived from an EMBL/GenBank/DDBJ whole genome shotgun (WGS) entry which is preliminary data.</text>
</comment>
<protein>
    <submittedName>
        <fullName evidence="4">Zinc-binding dehydrogenase</fullName>
    </submittedName>
</protein>
<evidence type="ECO:0000256" key="1">
    <source>
        <dbReference type="ARBA" id="ARBA00023002"/>
    </source>
</evidence>
<dbReference type="InterPro" id="IPR013154">
    <property type="entry name" value="ADH-like_N"/>
</dbReference>
<evidence type="ECO:0000259" key="2">
    <source>
        <dbReference type="Pfam" id="PF00107"/>
    </source>
</evidence>
<evidence type="ECO:0000313" key="5">
    <source>
        <dbReference type="Proteomes" id="UP001500449"/>
    </source>
</evidence>
<dbReference type="CDD" id="cd08262">
    <property type="entry name" value="Zn_ADH8"/>
    <property type="match status" value="1"/>
</dbReference>
<accession>A0ABN2MHV4</accession>
<dbReference type="Gene3D" id="3.40.50.720">
    <property type="entry name" value="NAD(P)-binding Rossmann-like Domain"/>
    <property type="match status" value="1"/>
</dbReference>
<reference evidence="4 5" key="1">
    <citation type="journal article" date="2019" name="Int. J. Syst. Evol. Microbiol.">
        <title>The Global Catalogue of Microorganisms (GCM) 10K type strain sequencing project: providing services to taxonomists for standard genome sequencing and annotation.</title>
        <authorList>
            <consortium name="The Broad Institute Genomics Platform"/>
            <consortium name="The Broad Institute Genome Sequencing Center for Infectious Disease"/>
            <person name="Wu L."/>
            <person name="Ma J."/>
        </authorList>
    </citation>
    <scope>NUCLEOTIDE SEQUENCE [LARGE SCALE GENOMIC DNA]</scope>
    <source>
        <strain evidence="4 5">JCM 16009</strain>
    </source>
</reference>
<dbReference type="InterPro" id="IPR011032">
    <property type="entry name" value="GroES-like_sf"/>
</dbReference>
<organism evidence="4 5">
    <name type="scientific">Pseudonocardia ailaonensis</name>
    <dbReference type="NCBI Taxonomy" id="367279"/>
    <lineage>
        <taxon>Bacteria</taxon>
        <taxon>Bacillati</taxon>
        <taxon>Actinomycetota</taxon>
        <taxon>Actinomycetes</taxon>
        <taxon>Pseudonocardiales</taxon>
        <taxon>Pseudonocardiaceae</taxon>
        <taxon>Pseudonocardia</taxon>
    </lineage>
</organism>
<dbReference type="SUPFAM" id="SSF51735">
    <property type="entry name" value="NAD(P)-binding Rossmann-fold domains"/>
    <property type="match status" value="1"/>
</dbReference>
<proteinExistence type="predicted"/>
<sequence>MRAAVLRKGEILVRDDLPEPVPGPGQVLAQVKACGICGSDLHFAKHGARMQALGAQMEGLPPGGSPPVDLDRDVFMGHEFAAEVLELGPGTDTSIAPGALVTSVPILPGADGFDRLVYSNTVMCGYGERILLAAPLLLEVPNGLPAQHAALTEPMAVGLHAVNMAGLEPGDGAVVLGCGPVGLAVIAALRVRGVETIVAADLSPLRRRLAATMGAAITVDPREESSWAAWAGTGSPRPPVVFEAIGVPGILNDILRRAPMRSRVVVVGVCMGDDVVNPLFGVSKELSIRFVVGYEPAEFAASLRSLAEGEIDVAPLVTDRVGLDQVPWAFGALGDPEGHCKIIVDPAT</sequence>
<feature type="domain" description="Alcohol dehydrogenase-like N-terminal" evidence="3">
    <location>
        <begin position="23"/>
        <end position="106"/>
    </location>
</feature>
<dbReference type="InterPro" id="IPR013149">
    <property type="entry name" value="ADH-like_C"/>
</dbReference>
<dbReference type="Pfam" id="PF08240">
    <property type="entry name" value="ADH_N"/>
    <property type="match status" value="1"/>
</dbReference>
<dbReference type="PANTHER" id="PTHR43189:SF1">
    <property type="entry name" value="ZINC-TYPE ALCOHOL DEHYDROGENASE-LIKE PROTEIN C1198.01"/>
    <property type="match status" value="1"/>
</dbReference>